<evidence type="ECO:0000313" key="5">
    <source>
        <dbReference type="Proteomes" id="UP000015524"/>
    </source>
</evidence>
<evidence type="ECO:0000256" key="2">
    <source>
        <dbReference type="PROSITE-ProRule" id="PRU00169"/>
    </source>
</evidence>
<dbReference type="RefSeq" id="WP_021244702.1">
    <property type="nucleotide sequence ID" value="NZ_ATIB01000050.1"/>
</dbReference>
<evidence type="ECO:0000259" key="3">
    <source>
        <dbReference type="PROSITE" id="PS50110"/>
    </source>
</evidence>
<dbReference type="GO" id="GO:0000160">
    <property type="term" value="P:phosphorelay signal transduction system"/>
    <property type="evidence" value="ECO:0007669"/>
    <property type="project" value="InterPro"/>
</dbReference>
<sequence length="129" mass="14378">MEFETDMPRILLVDDERLLLMLLADILEDEGFDVDMASNGDEALERARLCRPALIITDFMMPVMTGLDLALSIRADGILQEIPIILVSGAQAAIGRGHPDLFQSVLDKPYHKDMLVNEVRRLLAQSSRG</sequence>
<name>T0GED7_9SPHN</name>
<feature type="domain" description="Response regulatory" evidence="3">
    <location>
        <begin position="9"/>
        <end position="123"/>
    </location>
</feature>
<dbReference type="PATRIC" id="fig|1114964.3.peg.1741"/>
<dbReference type="Pfam" id="PF00072">
    <property type="entry name" value="Response_reg"/>
    <property type="match status" value="1"/>
</dbReference>
<evidence type="ECO:0000256" key="1">
    <source>
        <dbReference type="ARBA" id="ARBA00022553"/>
    </source>
</evidence>
<dbReference type="AlphaFoldDB" id="T0GED7"/>
<dbReference type="SMART" id="SM00448">
    <property type="entry name" value="REC"/>
    <property type="match status" value="1"/>
</dbReference>
<dbReference type="PANTHER" id="PTHR44591:SF3">
    <property type="entry name" value="RESPONSE REGULATORY DOMAIN-CONTAINING PROTEIN"/>
    <property type="match status" value="1"/>
</dbReference>
<accession>T0GED7</accession>
<keyword evidence="1 2" id="KW-0597">Phosphoprotein</keyword>
<dbReference type="InterPro" id="IPR001789">
    <property type="entry name" value="Sig_transdc_resp-reg_receiver"/>
</dbReference>
<dbReference type="InterPro" id="IPR011006">
    <property type="entry name" value="CheY-like_superfamily"/>
</dbReference>
<keyword evidence="5" id="KW-1185">Reference proteome</keyword>
<proteinExistence type="predicted"/>
<dbReference type="Gene3D" id="3.40.50.2300">
    <property type="match status" value="1"/>
</dbReference>
<dbReference type="SUPFAM" id="SSF52172">
    <property type="entry name" value="CheY-like"/>
    <property type="match status" value="1"/>
</dbReference>
<reference evidence="4 5" key="1">
    <citation type="journal article" date="2013" name="Genome Announc.">
        <title>Draft Genome Sequence of a Hexachlorocyclohexane-Degrading Bacterium, Sphingobium baderi Strain LL03T.</title>
        <authorList>
            <person name="Kaur J."/>
            <person name="Verma H."/>
            <person name="Tripathi C."/>
            <person name="Khurana J.P."/>
            <person name="Lal R."/>
        </authorList>
    </citation>
    <scope>NUCLEOTIDE SEQUENCE [LARGE SCALE GENOMIC DNA]</scope>
    <source>
        <strain evidence="4 5">LL03</strain>
    </source>
</reference>
<dbReference type="InterPro" id="IPR050595">
    <property type="entry name" value="Bact_response_regulator"/>
</dbReference>
<comment type="caution">
    <text evidence="4">The sequence shown here is derived from an EMBL/GenBank/DDBJ whole genome shotgun (WGS) entry which is preliminary data.</text>
</comment>
<dbReference type="EMBL" id="ATIB01000050">
    <property type="protein sequence ID" value="EQB02126.1"/>
    <property type="molecule type" value="Genomic_DNA"/>
</dbReference>
<dbReference type="CDD" id="cd00156">
    <property type="entry name" value="REC"/>
    <property type="match status" value="1"/>
</dbReference>
<dbReference type="PANTHER" id="PTHR44591">
    <property type="entry name" value="STRESS RESPONSE REGULATOR PROTEIN 1"/>
    <property type="match status" value="1"/>
</dbReference>
<dbReference type="PROSITE" id="PS50110">
    <property type="entry name" value="RESPONSE_REGULATORY"/>
    <property type="match status" value="1"/>
</dbReference>
<evidence type="ECO:0000313" key="4">
    <source>
        <dbReference type="EMBL" id="EQB02126.1"/>
    </source>
</evidence>
<dbReference type="Proteomes" id="UP000015524">
    <property type="component" value="Unassembled WGS sequence"/>
</dbReference>
<gene>
    <name evidence="4" type="ORF">L485_08930</name>
</gene>
<organism evidence="4 5">
    <name type="scientific">Sphingobium baderi LL03</name>
    <dbReference type="NCBI Taxonomy" id="1114964"/>
    <lineage>
        <taxon>Bacteria</taxon>
        <taxon>Pseudomonadati</taxon>
        <taxon>Pseudomonadota</taxon>
        <taxon>Alphaproteobacteria</taxon>
        <taxon>Sphingomonadales</taxon>
        <taxon>Sphingomonadaceae</taxon>
        <taxon>Sphingobium</taxon>
    </lineage>
</organism>
<protein>
    <recommendedName>
        <fullName evidence="3">Response regulatory domain-containing protein</fullName>
    </recommendedName>
</protein>
<feature type="modified residue" description="4-aspartylphosphate" evidence="2">
    <location>
        <position position="58"/>
    </location>
</feature>
<dbReference type="eggNOG" id="COG0745">
    <property type="taxonomic scope" value="Bacteria"/>
</dbReference>